<accession>A0A1B6JKT0</accession>
<keyword evidence="2" id="KW-0732">Signal</keyword>
<organism evidence="3">
    <name type="scientific">Homalodisca liturata</name>
    <dbReference type="NCBI Taxonomy" id="320908"/>
    <lineage>
        <taxon>Eukaryota</taxon>
        <taxon>Metazoa</taxon>
        <taxon>Ecdysozoa</taxon>
        <taxon>Arthropoda</taxon>
        <taxon>Hexapoda</taxon>
        <taxon>Insecta</taxon>
        <taxon>Pterygota</taxon>
        <taxon>Neoptera</taxon>
        <taxon>Paraneoptera</taxon>
        <taxon>Hemiptera</taxon>
        <taxon>Auchenorrhyncha</taxon>
        <taxon>Membracoidea</taxon>
        <taxon>Cicadellidae</taxon>
        <taxon>Cicadellinae</taxon>
        <taxon>Proconiini</taxon>
        <taxon>Homalodisca</taxon>
    </lineage>
</organism>
<feature type="signal peptide" evidence="2">
    <location>
        <begin position="1"/>
        <end position="16"/>
    </location>
</feature>
<gene>
    <name evidence="3" type="ORF">g.21342</name>
</gene>
<dbReference type="EMBL" id="GECU01007957">
    <property type="protein sequence ID" value="JAS99749.1"/>
    <property type="molecule type" value="Transcribed_RNA"/>
</dbReference>
<feature type="chain" id="PRO_5008585991" evidence="2">
    <location>
        <begin position="17"/>
        <end position="105"/>
    </location>
</feature>
<dbReference type="AlphaFoldDB" id="A0A1B6JKT0"/>
<feature type="compositionally biased region" description="Polar residues" evidence="1">
    <location>
        <begin position="67"/>
        <end position="89"/>
    </location>
</feature>
<proteinExistence type="predicted"/>
<reference evidence="3" key="1">
    <citation type="submission" date="2015-11" db="EMBL/GenBank/DDBJ databases">
        <title>De novo transcriptome assembly of four potential Pierce s Disease insect vectors from Arizona vineyards.</title>
        <authorList>
            <person name="Tassone E.E."/>
        </authorList>
    </citation>
    <scope>NUCLEOTIDE SEQUENCE</scope>
</reference>
<evidence type="ECO:0000256" key="2">
    <source>
        <dbReference type="SAM" id="SignalP"/>
    </source>
</evidence>
<evidence type="ECO:0000256" key="1">
    <source>
        <dbReference type="SAM" id="MobiDB-lite"/>
    </source>
</evidence>
<name>A0A1B6JKT0_9HEMI</name>
<feature type="region of interest" description="Disordered" evidence="1">
    <location>
        <begin position="30"/>
        <end position="89"/>
    </location>
</feature>
<sequence length="105" mass="11476">MMWSVLLFVTLCMVLMKVIPSSQLPAEDNEMFAFQNGQSGDGPPGKRDVSFDGQSGDGPPGKRDVSDSYQLQGSRSSAGSRTLFSHSNNNPNLVWSIIIHKTLFL</sequence>
<protein>
    <submittedName>
        <fullName evidence="3">Uncharacterized protein</fullName>
    </submittedName>
</protein>
<evidence type="ECO:0000313" key="3">
    <source>
        <dbReference type="EMBL" id="JAS99749.1"/>
    </source>
</evidence>